<dbReference type="Proteomes" id="UP000467841">
    <property type="component" value="Unassembled WGS sequence"/>
</dbReference>
<sequence>MVTNTCQGRIRPSQGQLKKHSDGSASVPVEIDDPSDNLTNPNSPPLNPDMQEPATDGDDNSNKQIVLYEGETDSVATAEEEEVEDEEATAEKPATDPSDPTAVNHQAPPSTDEATDVAVTTPPVVNADGVPEPAEPKIPEPDASLPLSDPKSAVSLPYVDEARETEALDELQPAHELLASFLNQTRYAHSDEEHSDADASLVPRNIKVLEEAGLPWSKKPKQKTDASSSSSVFKASKSRTTPMKKVPSRTSSGARGKDKETEAAKPRMKTPLNRSASFPSRGIIDERIVDLQAEAHCGYPQIIIKGGF</sequence>
<feature type="compositionally biased region" description="Low complexity" evidence="1">
    <location>
        <begin position="116"/>
        <end position="128"/>
    </location>
</feature>
<feature type="compositionally biased region" description="Low complexity" evidence="1">
    <location>
        <begin position="226"/>
        <end position="235"/>
    </location>
</feature>
<gene>
    <name evidence="2" type="ORF">MERR_LOCUS27713</name>
</gene>
<evidence type="ECO:0000256" key="1">
    <source>
        <dbReference type="SAM" id="MobiDB-lite"/>
    </source>
</evidence>
<protein>
    <submittedName>
        <fullName evidence="2">Uncharacterized protein</fullName>
    </submittedName>
</protein>
<dbReference type="EMBL" id="CACVBM020001229">
    <property type="protein sequence ID" value="CAA7040478.1"/>
    <property type="molecule type" value="Genomic_DNA"/>
</dbReference>
<dbReference type="AlphaFoldDB" id="A0A6D2JHH4"/>
<comment type="caution">
    <text evidence="2">The sequence shown here is derived from an EMBL/GenBank/DDBJ whole genome shotgun (WGS) entry which is preliminary data.</text>
</comment>
<feature type="region of interest" description="Disordered" evidence="1">
    <location>
        <begin position="210"/>
        <end position="278"/>
    </location>
</feature>
<reference evidence="2" key="1">
    <citation type="submission" date="2020-01" db="EMBL/GenBank/DDBJ databases">
        <authorList>
            <person name="Mishra B."/>
        </authorList>
    </citation>
    <scope>NUCLEOTIDE SEQUENCE [LARGE SCALE GENOMIC DNA]</scope>
</reference>
<evidence type="ECO:0000313" key="2">
    <source>
        <dbReference type="EMBL" id="CAA7040478.1"/>
    </source>
</evidence>
<keyword evidence="3" id="KW-1185">Reference proteome</keyword>
<evidence type="ECO:0000313" key="3">
    <source>
        <dbReference type="Proteomes" id="UP000467841"/>
    </source>
</evidence>
<accession>A0A6D2JHH4</accession>
<proteinExistence type="predicted"/>
<feature type="region of interest" description="Disordered" evidence="1">
    <location>
        <begin position="1"/>
        <end position="156"/>
    </location>
</feature>
<feature type="compositionally biased region" description="Acidic residues" evidence="1">
    <location>
        <begin position="78"/>
        <end position="88"/>
    </location>
</feature>
<feature type="compositionally biased region" description="Basic and acidic residues" evidence="1">
    <location>
        <begin position="255"/>
        <end position="265"/>
    </location>
</feature>
<name>A0A6D2JHH4_9BRAS</name>
<organism evidence="2 3">
    <name type="scientific">Microthlaspi erraticum</name>
    <dbReference type="NCBI Taxonomy" id="1685480"/>
    <lineage>
        <taxon>Eukaryota</taxon>
        <taxon>Viridiplantae</taxon>
        <taxon>Streptophyta</taxon>
        <taxon>Embryophyta</taxon>
        <taxon>Tracheophyta</taxon>
        <taxon>Spermatophyta</taxon>
        <taxon>Magnoliopsida</taxon>
        <taxon>eudicotyledons</taxon>
        <taxon>Gunneridae</taxon>
        <taxon>Pentapetalae</taxon>
        <taxon>rosids</taxon>
        <taxon>malvids</taxon>
        <taxon>Brassicales</taxon>
        <taxon>Brassicaceae</taxon>
        <taxon>Coluteocarpeae</taxon>
        <taxon>Microthlaspi</taxon>
    </lineage>
</organism>